<evidence type="ECO:0000313" key="2">
    <source>
        <dbReference type="EMBL" id="AEA42159.1"/>
    </source>
</evidence>
<dbReference type="Proteomes" id="UP000007463">
    <property type="component" value="Chromosome"/>
</dbReference>
<evidence type="ECO:0000313" key="3">
    <source>
        <dbReference type="Proteomes" id="UP000007463"/>
    </source>
</evidence>
<reference evidence="3" key="2">
    <citation type="submission" date="2011-02" db="EMBL/GenBank/DDBJ databases">
        <title>The complete genome of Fluviicola taffensis DSM 16823.</title>
        <authorList>
            <consortium name="US DOE Joint Genome Institute (JGI-PGF)"/>
            <person name="Lucas S."/>
            <person name="Copeland A."/>
            <person name="Lapidus A."/>
            <person name="Bruce D."/>
            <person name="Goodwin L."/>
            <person name="Pitluck S."/>
            <person name="Kyrpides N."/>
            <person name="Mavromatis K."/>
            <person name="Ivanova N."/>
            <person name="Mikhailova N."/>
            <person name="Pagani I."/>
            <person name="Chertkov O."/>
            <person name="Detter J.C."/>
            <person name="Han C."/>
            <person name="Tapia R."/>
            <person name="Land M."/>
            <person name="Hauser L."/>
            <person name="Markowitz V."/>
            <person name="Cheng J.-F."/>
            <person name="Hugenholtz P."/>
            <person name="Woyke T."/>
            <person name="Wu D."/>
            <person name="Tindall B."/>
            <person name="Pomrenke H.G."/>
            <person name="Brambilla E."/>
            <person name="Klenk H.-P."/>
            <person name="Eisen J.A."/>
        </authorList>
    </citation>
    <scope>NUCLEOTIDE SEQUENCE [LARGE SCALE GENOMIC DNA]</scope>
    <source>
        <strain evidence="3">DSM 16823 / RW262 / RW262</strain>
    </source>
</reference>
<gene>
    <name evidence="2" type="ordered locus">Fluta_0149</name>
</gene>
<proteinExistence type="predicted"/>
<dbReference type="OrthoDB" id="1937023at2"/>
<protein>
    <submittedName>
        <fullName evidence="2">Uncharacterized protein</fullName>
    </submittedName>
</protein>
<name>F2IBT1_FLUTR</name>
<feature type="chain" id="PRO_5003278368" evidence="1">
    <location>
        <begin position="22"/>
        <end position="181"/>
    </location>
</feature>
<keyword evidence="3" id="KW-1185">Reference proteome</keyword>
<dbReference type="HOGENOM" id="CLU_1486980_0_0_10"/>
<accession>F2IBT1</accession>
<feature type="signal peptide" evidence="1">
    <location>
        <begin position="1"/>
        <end position="21"/>
    </location>
</feature>
<evidence type="ECO:0000256" key="1">
    <source>
        <dbReference type="SAM" id="SignalP"/>
    </source>
</evidence>
<keyword evidence="1" id="KW-0732">Signal</keyword>
<dbReference type="EMBL" id="CP002542">
    <property type="protein sequence ID" value="AEA42159.1"/>
    <property type="molecule type" value="Genomic_DNA"/>
</dbReference>
<dbReference type="RefSeq" id="WP_013684933.1">
    <property type="nucleotide sequence ID" value="NC_015321.1"/>
</dbReference>
<sequence length="181" mass="20966" precursor="true">MTKLYLIISLFTILHTSNLVAQDGFFWGYSITFEFENIELNNKDTLVSVDFFVNQKSISTMCQGWEMENAKIGQYNLSYFCSTIGYKPMIIKCPDIYVKLEFKQSLNKDRVNYITRFIPFIFEPTKGPSQKIVIPKLDIRYLLKNSGSVVIVDAEGNYKVVDGESMENKPVMYNLVKFVEK</sequence>
<reference evidence="2 3" key="1">
    <citation type="journal article" date="2011" name="Stand. Genomic Sci.">
        <title>Complete genome sequence of the gliding freshwater bacterium Fluviicola taffensis type strain (RW262).</title>
        <authorList>
            <person name="Woyke T."/>
            <person name="Chertkov O."/>
            <person name="Lapidus A."/>
            <person name="Nolan M."/>
            <person name="Lucas S."/>
            <person name="Del Rio T.G."/>
            <person name="Tice H."/>
            <person name="Cheng J.F."/>
            <person name="Tapia R."/>
            <person name="Han C."/>
            <person name="Goodwin L."/>
            <person name="Pitluck S."/>
            <person name="Liolios K."/>
            <person name="Pagani I."/>
            <person name="Ivanova N."/>
            <person name="Huntemann M."/>
            <person name="Mavromatis K."/>
            <person name="Mikhailova N."/>
            <person name="Pati A."/>
            <person name="Chen A."/>
            <person name="Palaniappan K."/>
            <person name="Land M."/>
            <person name="Hauser L."/>
            <person name="Brambilla E.M."/>
            <person name="Rohde M."/>
            <person name="Mwirichia R."/>
            <person name="Sikorski J."/>
            <person name="Tindall B.J."/>
            <person name="Goker M."/>
            <person name="Bristow J."/>
            <person name="Eisen J.A."/>
            <person name="Markowitz V."/>
            <person name="Hugenholtz P."/>
            <person name="Klenk H.P."/>
            <person name="Kyrpides N.C."/>
        </authorList>
    </citation>
    <scope>NUCLEOTIDE SEQUENCE [LARGE SCALE GENOMIC DNA]</scope>
    <source>
        <strain evidence="3">DSM 16823 / RW262 / RW262</strain>
    </source>
</reference>
<dbReference type="KEGG" id="fte:Fluta_0149"/>
<organism evidence="2 3">
    <name type="scientific">Fluviicola taffensis (strain DSM 16823 / NCIMB 13979 / RW262)</name>
    <dbReference type="NCBI Taxonomy" id="755732"/>
    <lineage>
        <taxon>Bacteria</taxon>
        <taxon>Pseudomonadati</taxon>
        <taxon>Bacteroidota</taxon>
        <taxon>Flavobacteriia</taxon>
        <taxon>Flavobacteriales</taxon>
        <taxon>Crocinitomicaceae</taxon>
        <taxon>Fluviicola</taxon>
    </lineage>
</organism>
<dbReference type="AlphaFoldDB" id="F2IBT1"/>
<dbReference type="STRING" id="755732.Fluta_0149"/>